<reference evidence="2 3" key="1">
    <citation type="journal article" date="2009" name="BMC Genomics">
        <title>Complete genome sequence of the sugarcane nitrogen-fixing endophyte Gluconacetobacter diazotrophicus Pal5.</title>
        <authorList>
            <person name="Bertalan M."/>
            <person name="Albano R."/>
            <person name="Padua V."/>
            <person name="Rouws L."/>
            <person name="Rojas C."/>
            <person name="Hemerly A."/>
            <person name="Teixeira K."/>
            <person name="Schwab S."/>
            <person name="Araujo J."/>
            <person name="Oliveira A."/>
            <person name="Franca L."/>
            <person name="Magalhaes V."/>
            <person name="Alqueres S."/>
            <person name="Cardoso A."/>
            <person name="Almeida W."/>
            <person name="Loureiro M.M."/>
            <person name="Nogueira E."/>
            <person name="Cidade D."/>
            <person name="Oliveira D."/>
            <person name="Simao T."/>
            <person name="Macedo J."/>
            <person name="Valadao A."/>
            <person name="Dreschsel M."/>
            <person name="Freitas F."/>
            <person name="Vidal M."/>
            <person name="Guedes H."/>
            <person name="Rodrigues E."/>
            <person name="Meneses C."/>
            <person name="Brioso P."/>
            <person name="Pozzer L."/>
            <person name="Figueiredo D."/>
            <person name="Montano H."/>
            <person name="Junior J."/>
            <person name="Filho G."/>
            <person name="Flores V."/>
            <person name="Ferreira B."/>
            <person name="Branco A."/>
            <person name="Gonzalez P."/>
            <person name="Guillobel H."/>
            <person name="Lemos M."/>
            <person name="Seibel L."/>
            <person name="Macedo J."/>
            <person name="Alves-Ferreira M."/>
            <person name="Sachetto-Martins G."/>
            <person name="Coelho A."/>
            <person name="Santos E."/>
            <person name="Amaral G."/>
            <person name="Neves A."/>
            <person name="Pacheco A.B."/>
            <person name="Carvalho D."/>
            <person name="Lery L."/>
            <person name="Bisch P."/>
            <person name="Rossle S.C."/>
            <person name="Urmenyi T."/>
            <person name="Kruger W.V."/>
            <person name="Martins O."/>
            <person name="Baldani J.I."/>
            <person name="Ferreira P.C."/>
        </authorList>
    </citation>
    <scope>NUCLEOTIDE SEQUENCE [LARGE SCALE GENOMIC DNA]</scope>
    <source>
        <strain evidence="3">ATCC 49037 / DSM 5601 / CCUG 37298 / CIP 103539 / LMG 7603 / PAl5</strain>
    </source>
</reference>
<evidence type="ECO:0000313" key="3">
    <source>
        <dbReference type="Proteomes" id="UP000001176"/>
    </source>
</evidence>
<evidence type="ECO:0000313" key="2">
    <source>
        <dbReference type="EMBL" id="CAP56358.1"/>
    </source>
</evidence>
<dbReference type="KEGG" id="gdi:GDI2415"/>
<feature type="compositionally biased region" description="Basic and acidic residues" evidence="1">
    <location>
        <begin position="26"/>
        <end position="39"/>
    </location>
</feature>
<organism evidence="2 3">
    <name type="scientific">Gluconacetobacter diazotrophicus (strain ATCC 49037 / DSM 5601 / CCUG 37298 / CIP 103539 / LMG 7603 / PAl5)</name>
    <dbReference type="NCBI Taxonomy" id="272568"/>
    <lineage>
        <taxon>Bacteria</taxon>
        <taxon>Pseudomonadati</taxon>
        <taxon>Pseudomonadota</taxon>
        <taxon>Alphaproteobacteria</taxon>
        <taxon>Acetobacterales</taxon>
        <taxon>Acetobacteraceae</taxon>
        <taxon>Gluconacetobacter</taxon>
    </lineage>
</organism>
<dbReference type="EMBL" id="AM889285">
    <property type="protein sequence ID" value="CAP56358.1"/>
    <property type="molecule type" value="Genomic_DNA"/>
</dbReference>
<dbReference type="Proteomes" id="UP000001176">
    <property type="component" value="Chromosome"/>
</dbReference>
<dbReference type="AlphaFoldDB" id="A9HMW2"/>
<proteinExistence type="predicted"/>
<gene>
    <name evidence="2" type="ordered locus">GDI2415</name>
</gene>
<evidence type="ECO:0000256" key="1">
    <source>
        <dbReference type="SAM" id="MobiDB-lite"/>
    </source>
</evidence>
<protein>
    <submittedName>
        <fullName evidence="2">Uncharacterized protein</fullName>
    </submittedName>
</protein>
<name>A9HMW2_GLUDA</name>
<keyword evidence="3" id="KW-1185">Reference proteome</keyword>
<feature type="region of interest" description="Disordered" evidence="1">
    <location>
        <begin position="1"/>
        <end position="43"/>
    </location>
</feature>
<accession>A9HMW2</accession>
<sequence length="105" mass="11816">MMKGVDQGTVLPASVLRHQGRGRNARTRDLSRMNKREEQTTMTPEATAIDLFARHGAEALAIAQTHLDEARLDGDAEKARYWIASCEEIRRLHAGQESMEIDLSR</sequence>